<evidence type="ECO:0000313" key="5">
    <source>
        <dbReference type="Proteomes" id="UP000607559"/>
    </source>
</evidence>
<feature type="region of interest" description="Disordered" evidence="1">
    <location>
        <begin position="214"/>
        <end position="238"/>
    </location>
</feature>
<evidence type="ECO:0000259" key="3">
    <source>
        <dbReference type="Pfam" id="PF18962"/>
    </source>
</evidence>
<evidence type="ECO:0000256" key="2">
    <source>
        <dbReference type="SAM" id="SignalP"/>
    </source>
</evidence>
<gene>
    <name evidence="4" type="ORF">GCM10011511_18370</name>
</gene>
<protein>
    <recommendedName>
        <fullName evidence="3">Secretion system C-terminal sorting domain-containing protein</fullName>
    </recommendedName>
</protein>
<dbReference type="EMBL" id="BMJC01000002">
    <property type="protein sequence ID" value="GGA95329.1"/>
    <property type="molecule type" value="Genomic_DNA"/>
</dbReference>
<dbReference type="Proteomes" id="UP000607559">
    <property type="component" value="Unassembled WGS sequence"/>
</dbReference>
<dbReference type="NCBIfam" id="TIGR04183">
    <property type="entry name" value="Por_Secre_tail"/>
    <property type="match status" value="1"/>
</dbReference>
<evidence type="ECO:0000313" key="4">
    <source>
        <dbReference type="EMBL" id="GGA95329.1"/>
    </source>
</evidence>
<keyword evidence="5" id="KW-1185">Reference proteome</keyword>
<feature type="chain" id="PRO_5035303039" description="Secretion system C-terminal sorting domain-containing protein" evidence="2">
    <location>
        <begin position="20"/>
        <end position="618"/>
    </location>
</feature>
<dbReference type="InterPro" id="IPR026444">
    <property type="entry name" value="Secre_tail"/>
</dbReference>
<dbReference type="Pfam" id="PF18962">
    <property type="entry name" value="Por_Secre_tail"/>
    <property type="match status" value="1"/>
</dbReference>
<name>A0A8J2XT21_9BACT</name>
<dbReference type="AlphaFoldDB" id="A0A8J2XT21"/>
<feature type="domain" description="Secretion system C-terminal sorting" evidence="3">
    <location>
        <begin position="542"/>
        <end position="616"/>
    </location>
</feature>
<accession>A0A8J2XT21</accession>
<reference evidence="4" key="2">
    <citation type="submission" date="2020-09" db="EMBL/GenBank/DDBJ databases">
        <authorList>
            <person name="Sun Q."/>
            <person name="Zhou Y."/>
        </authorList>
    </citation>
    <scope>NUCLEOTIDE SEQUENCE</scope>
    <source>
        <strain evidence="4">CGMCC 1.15448</strain>
    </source>
</reference>
<comment type="caution">
    <text evidence="4">The sequence shown here is derived from an EMBL/GenBank/DDBJ whole genome shotgun (WGS) entry which is preliminary data.</text>
</comment>
<reference evidence="4" key="1">
    <citation type="journal article" date="2014" name="Int. J. Syst. Evol. Microbiol.">
        <title>Complete genome sequence of Corynebacterium casei LMG S-19264T (=DSM 44701T), isolated from a smear-ripened cheese.</title>
        <authorList>
            <consortium name="US DOE Joint Genome Institute (JGI-PGF)"/>
            <person name="Walter F."/>
            <person name="Albersmeier A."/>
            <person name="Kalinowski J."/>
            <person name="Ruckert C."/>
        </authorList>
    </citation>
    <scope>NUCLEOTIDE SEQUENCE</scope>
    <source>
        <strain evidence="4">CGMCC 1.15448</strain>
    </source>
</reference>
<evidence type="ECO:0000256" key="1">
    <source>
        <dbReference type="SAM" id="MobiDB-lite"/>
    </source>
</evidence>
<proteinExistence type="predicted"/>
<feature type="region of interest" description="Disordered" evidence="1">
    <location>
        <begin position="364"/>
        <end position="384"/>
    </location>
</feature>
<sequence>MKNLLLLLLSAGVCSIAHGQINAYAKVTGISGYNLTLSSTHINQTYHTFAAGEQVILIQMQDTVIGADTLNNTNFGKIGSISYAGEYFVYMISSISGSTMTLTARPSSSFNAGSKGSLQVVSYNNLGASYTVNTAIPALAWDGYIGGVVALQVSGTLTLNNNIYADGLGFRGGSVSANYEVTCEPTVYNSTSSNYAYKGEGVYGTPTINTLTNTGREPLVSGGGGGSDDNAGGGGGGNYTAGGQGGQGWTCTAATASGGFGGLSLSGYISGGRVFMGGGGGGGQQNNSVGSSGSAGGGIVFIKAGTLKTQNNCSPGSVSISAEGAAAGNSGNDGSGGAGAGGTVVLAITTFAARSSCPLTIAADGGNGGNVTDPNSHGGGGGGGQGAVIFGVSLPTTNITVTTNSGTGGTNNSAGTTSASSGSGTPGSGIMTSVPIVLPVDFLSFTAEKSGQEDVIDFSTSKTLQAVTFTVQRSADGASFSDIGVLPGVFDAGATESYVYTDVAPLAGMNYYRVKETDLSGEVRYTEIAVVDRTGDAGGFHVFPNPAHGAFTIMLTKGVTETVSYSIEDLSGATVYRGQSVATAGRIAVAASPVLTAGIYLIRVETKEGIQAGKLILH</sequence>
<feature type="signal peptide" evidence="2">
    <location>
        <begin position="1"/>
        <end position="19"/>
    </location>
</feature>
<feature type="region of interest" description="Disordered" evidence="1">
    <location>
        <begin position="401"/>
        <end position="426"/>
    </location>
</feature>
<feature type="compositionally biased region" description="Gly residues" evidence="1">
    <location>
        <begin position="221"/>
        <end position="238"/>
    </location>
</feature>
<keyword evidence="2" id="KW-0732">Signal</keyword>
<organism evidence="4 5">
    <name type="scientific">Puia dinghuensis</name>
    <dbReference type="NCBI Taxonomy" id="1792502"/>
    <lineage>
        <taxon>Bacteria</taxon>
        <taxon>Pseudomonadati</taxon>
        <taxon>Bacteroidota</taxon>
        <taxon>Chitinophagia</taxon>
        <taxon>Chitinophagales</taxon>
        <taxon>Chitinophagaceae</taxon>
        <taxon>Puia</taxon>
    </lineage>
</organism>